<comment type="similarity">
    <text evidence="1">Belongs to the sulfotransferase 1 family.</text>
</comment>
<dbReference type="KEGG" id="osn:115232577"/>
<dbReference type="Pfam" id="PF00685">
    <property type="entry name" value="Sulfotransfer_1"/>
    <property type="match status" value="1"/>
</dbReference>
<sequence length="288" mass="33830">MSEEVSKIVDSDGNHMVVKYANGYPFPSFEKLKDNLDEFKNWTPKPQDVFLFAYPSSGTHWLWEVTCMLIEGKAERLQLEKEHYMIENSSSKTLDNLKEPRVLNAHVYIEQVPECLLENNKIILISRNPKDTAVSWYNHNVADLETDYTGKFPAFYELFRVGNVPNGDWFNYNKTWWEWSKGRSNVLWVTYEDAKSDLKSVTKQIAKFLEIPASDELCQAIAQECTFKKMKAEKHNLLPFELRGDMSFYRKGQVGDWKNWFTVAQNEDFDQIWDEKMKDCDLPVQFTI</sequence>
<gene>
    <name evidence="5" type="primary">LOC115232577</name>
</gene>
<organism evidence="4 5">
    <name type="scientific">Octopus sinensis</name>
    <name type="common">East Asian common octopus</name>
    <dbReference type="NCBI Taxonomy" id="2607531"/>
    <lineage>
        <taxon>Eukaryota</taxon>
        <taxon>Metazoa</taxon>
        <taxon>Spiralia</taxon>
        <taxon>Lophotrochozoa</taxon>
        <taxon>Mollusca</taxon>
        <taxon>Cephalopoda</taxon>
        <taxon>Coleoidea</taxon>
        <taxon>Octopodiformes</taxon>
        <taxon>Octopoda</taxon>
        <taxon>Incirrata</taxon>
        <taxon>Octopodidae</taxon>
        <taxon>Octopus</taxon>
    </lineage>
</organism>
<evidence type="ECO:0000256" key="1">
    <source>
        <dbReference type="ARBA" id="ARBA00005771"/>
    </source>
</evidence>
<evidence type="ECO:0000256" key="2">
    <source>
        <dbReference type="ARBA" id="ARBA00022679"/>
    </source>
</evidence>
<dbReference type="Proteomes" id="UP000515154">
    <property type="component" value="Linkage group LG2"/>
</dbReference>
<keyword evidence="4" id="KW-1185">Reference proteome</keyword>
<dbReference type="GO" id="GO:0008146">
    <property type="term" value="F:sulfotransferase activity"/>
    <property type="evidence" value="ECO:0007669"/>
    <property type="project" value="InterPro"/>
</dbReference>
<dbReference type="PANTHER" id="PTHR11783">
    <property type="entry name" value="SULFOTRANSFERASE SULT"/>
    <property type="match status" value="1"/>
</dbReference>
<dbReference type="InterPro" id="IPR027417">
    <property type="entry name" value="P-loop_NTPase"/>
</dbReference>
<proteinExistence type="inferred from homology"/>
<name>A0A6P7U7P5_9MOLL</name>
<dbReference type="RefSeq" id="XP_029658400.1">
    <property type="nucleotide sequence ID" value="XM_029802540.2"/>
</dbReference>
<evidence type="ECO:0000259" key="3">
    <source>
        <dbReference type="Pfam" id="PF00685"/>
    </source>
</evidence>
<dbReference type="SUPFAM" id="SSF52540">
    <property type="entry name" value="P-loop containing nucleoside triphosphate hydrolases"/>
    <property type="match status" value="1"/>
</dbReference>
<dbReference type="Gene3D" id="3.40.50.300">
    <property type="entry name" value="P-loop containing nucleotide triphosphate hydrolases"/>
    <property type="match status" value="1"/>
</dbReference>
<evidence type="ECO:0000313" key="4">
    <source>
        <dbReference type="Proteomes" id="UP000515154"/>
    </source>
</evidence>
<protein>
    <submittedName>
        <fullName evidence="5">Sulfotransferase family cytosolic 1B member 1</fullName>
    </submittedName>
</protein>
<keyword evidence="2" id="KW-0808">Transferase</keyword>
<dbReference type="AlphaFoldDB" id="A0A6P7U7P5"/>
<evidence type="ECO:0000313" key="5">
    <source>
        <dbReference type="RefSeq" id="XP_029658400.1"/>
    </source>
</evidence>
<accession>A0A6P7U7P5</accession>
<reference evidence="5" key="1">
    <citation type="submission" date="2025-08" db="UniProtKB">
        <authorList>
            <consortium name="RefSeq"/>
        </authorList>
    </citation>
    <scope>IDENTIFICATION</scope>
</reference>
<dbReference type="InterPro" id="IPR000863">
    <property type="entry name" value="Sulfotransferase_dom"/>
</dbReference>
<feature type="domain" description="Sulfotransferase" evidence="3">
    <location>
        <begin position="46"/>
        <end position="280"/>
    </location>
</feature>